<dbReference type="Proteomes" id="UP000294823">
    <property type="component" value="Unassembled WGS sequence"/>
</dbReference>
<reference evidence="1 2" key="1">
    <citation type="submission" date="2019-03" db="EMBL/GenBank/DDBJ databases">
        <title>Halomonas marinisediminis sp. nov., a moderately halophilic bacterium isolated from the Bohai Gulf.</title>
        <authorList>
            <person name="Ji X."/>
        </authorList>
    </citation>
    <scope>NUCLEOTIDE SEQUENCE [LARGE SCALE GENOMIC DNA]</scope>
    <source>
        <strain evidence="1 2">204</strain>
    </source>
</reference>
<feature type="non-terminal residue" evidence="1">
    <location>
        <position position="113"/>
    </location>
</feature>
<evidence type="ECO:0000313" key="2">
    <source>
        <dbReference type="Proteomes" id="UP000294823"/>
    </source>
</evidence>
<dbReference type="EMBL" id="SLTR01000108">
    <property type="protein sequence ID" value="TDA93995.1"/>
    <property type="molecule type" value="Genomic_DNA"/>
</dbReference>
<keyword evidence="2" id="KW-1185">Reference proteome</keyword>
<protein>
    <submittedName>
        <fullName evidence="1">ATP-binding protein</fullName>
    </submittedName>
</protein>
<gene>
    <name evidence="1" type="ORF">E0702_16025</name>
</gene>
<comment type="caution">
    <text evidence="1">The sequence shown here is derived from an EMBL/GenBank/DDBJ whole genome shotgun (WGS) entry which is preliminary data.</text>
</comment>
<keyword evidence="1" id="KW-0067">ATP-binding</keyword>
<proteinExistence type="predicted"/>
<organism evidence="1 2">
    <name type="scientific">Halomonas marinisediminis</name>
    <dbReference type="NCBI Taxonomy" id="2546095"/>
    <lineage>
        <taxon>Bacteria</taxon>
        <taxon>Pseudomonadati</taxon>
        <taxon>Pseudomonadota</taxon>
        <taxon>Gammaproteobacteria</taxon>
        <taxon>Oceanospirillales</taxon>
        <taxon>Halomonadaceae</taxon>
        <taxon>Halomonas</taxon>
    </lineage>
</organism>
<evidence type="ECO:0000313" key="1">
    <source>
        <dbReference type="EMBL" id="TDA93995.1"/>
    </source>
</evidence>
<sequence>KPLSISLNGRVLPPLDPFARKNPATIPDPVERLSLIRGDVEIQSFTLPHHKQMGKTDWEDIAGPEGHLKSQGFYLYRGKRLILYGTWFGLCRQSELTKLSRVRIDIPNSMDAD</sequence>
<accession>A0ABY2D7P1</accession>
<dbReference type="GO" id="GO:0005524">
    <property type="term" value="F:ATP binding"/>
    <property type="evidence" value="ECO:0007669"/>
    <property type="project" value="UniProtKB-KW"/>
</dbReference>
<name>A0ABY2D7P1_9GAMM</name>
<feature type="non-terminal residue" evidence="1">
    <location>
        <position position="1"/>
    </location>
</feature>
<keyword evidence="1" id="KW-0547">Nucleotide-binding</keyword>